<dbReference type="InterPro" id="IPR036388">
    <property type="entry name" value="WH-like_DNA-bd_sf"/>
</dbReference>
<dbReference type="Proteomes" id="UP000185829">
    <property type="component" value="Unassembled WGS sequence"/>
</dbReference>
<dbReference type="InterPro" id="IPR036390">
    <property type="entry name" value="WH_DNA-bd_sf"/>
</dbReference>
<dbReference type="InterPro" id="IPR000485">
    <property type="entry name" value="AsnC-type_HTH_dom"/>
</dbReference>
<keyword evidence="3" id="KW-0804">Transcription</keyword>
<dbReference type="Pfam" id="PF07729">
    <property type="entry name" value="FCD"/>
    <property type="match status" value="1"/>
</dbReference>
<sequence length="231" mass="26845">MLHSNSSQKIKRTSVREEAYMILRDWIVQGTLTPGQQLRDKELADQLGVSRTPIREALLRLEDEGFVETKPSCSTIVSPIQFEGVLNIYSIVWTLEKLAMEQAFDFIEEKHLIEMEAINHEVKKAIDEGNQIVAVQKDDDFHSIYINLSTNDELKRILSGLKQKLIRMELFYFNQVSDVLLSVDEHDRIIQALRNGNLPMVLKVIEKNWKESYYRIQAHTERVKSGEEKNE</sequence>
<keyword evidence="2 5" id="KW-0238">DNA-binding</keyword>
<keyword evidence="1" id="KW-0805">Transcription regulation</keyword>
<feature type="domain" description="HTH gntR-type" evidence="4">
    <location>
        <begin position="13"/>
        <end position="80"/>
    </location>
</feature>
<dbReference type="PRINTS" id="PR00035">
    <property type="entry name" value="HTHGNTR"/>
</dbReference>
<evidence type="ECO:0000256" key="3">
    <source>
        <dbReference type="ARBA" id="ARBA00023163"/>
    </source>
</evidence>
<accession>A0A9X8RB41</accession>
<reference evidence="5 6" key="1">
    <citation type="submission" date="2017-01" db="EMBL/GenBank/DDBJ databases">
        <authorList>
            <person name="Varghese N."/>
            <person name="Submissions S."/>
        </authorList>
    </citation>
    <scope>NUCLEOTIDE SEQUENCE [LARGE SCALE GENOMIC DNA]</scope>
    <source>
        <strain evidence="5 6">RUG2-6</strain>
    </source>
</reference>
<dbReference type="AlphaFoldDB" id="A0A9X8RB41"/>
<dbReference type="EMBL" id="FTMX01000005">
    <property type="protein sequence ID" value="SIR71153.1"/>
    <property type="molecule type" value="Genomic_DNA"/>
</dbReference>
<dbReference type="PRINTS" id="PR00033">
    <property type="entry name" value="HTHASNC"/>
</dbReference>
<dbReference type="SUPFAM" id="SSF48008">
    <property type="entry name" value="GntR ligand-binding domain-like"/>
    <property type="match status" value="1"/>
</dbReference>
<evidence type="ECO:0000256" key="2">
    <source>
        <dbReference type="ARBA" id="ARBA00023125"/>
    </source>
</evidence>
<dbReference type="GO" id="GO:0003700">
    <property type="term" value="F:DNA-binding transcription factor activity"/>
    <property type="evidence" value="ECO:0007669"/>
    <property type="project" value="InterPro"/>
</dbReference>
<evidence type="ECO:0000313" key="5">
    <source>
        <dbReference type="EMBL" id="SIR71153.1"/>
    </source>
</evidence>
<dbReference type="InterPro" id="IPR011711">
    <property type="entry name" value="GntR_C"/>
</dbReference>
<evidence type="ECO:0000256" key="1">
    <source>
        <dbReference type="ARBA" id="ARBA00023015"/>
    </source>
</evidence>
<dbReference type="GO" id="GO:0043565">
    <property type="term" value="F:sequence-specific DNA binding"/>
    <property type="evidence" value="ECO:0007669"/>
    <property type="project" value="InterPro"/>
</dbReference>
<dbReference type="RefSeq" id="WP_081395684.1">
    <property type="nucleotide sequence ID" value="NZ_FTMX01000005.1"/>
</dbReference>
<dbReference type="PROSITE" id="PS50949">
    <property type="entry name" value="HTH_GNTR"/>
    <property type="match status" value="1"/>
</dbReference>
<comment type="caution">
    <text evidence="5">The sequence shown here is derived from an EMBL/GenBank/DDBJ whole genome shotgun (WGS) entry which is preliminary data.</text>
</comment>
<dbReference type="Gene3D" id="1.10.10.10">
    <property type="entry name" value="Winged helix-like DNA-binding domain superfamily/Winged helix DNA-binding domain"/>
    <property type="match status" value="1"/>
</dbReference>
<dbReference type="SMART" id="SM00345">
    <property type="entry name" value="HTH_GNTR"/>
    <property type="match status" value="1"/>
</dbReference>
<dbReference type="Pfam" id="PF00392">
    <property type="entry name" value="GntR"/>
    <property type="match status" value="1"/>
</dbReference>
<dbReference type="SUPFAM" id="SSF46785">
    <property type="entry name" value="Winged helix' DNA-binding domain"/>
    <property type="match status" value="1"/>
</dbReference>
<gene>
    <name evidence="5" type="ORF">SAMN05878482_105145</name>
</gene>
<dbReference type="PANTHER" id="PTHR43537:SF5">
    <property type="entry name" value="UXU OPERON TRANSCRIPTIONAL REGULATOR"/>
    <property type="match status" value="1"/>
</dbReference>
<name>A0A9X8RB41_9BACI</name>
<dbReference type="CDD" id="cd07377">
    <property type="entry name" value="WHTH_GntR"/>
    <property type="match status" value="1"/>
</dbReference>
<dbReference type="Gene3D" id="1.20.120.530">
    <property type="entry name" value="GntR ligand-binding domain-like"/>
    <property type="match status" value="1"/>
</dbReference>
<evidence type="ECO:0000259" key="4">
    <source>
        <dbReference type="PROSITE" id="PS50949"/>
    </source>
</evidence>
<evidence type="ECO:0000313" key="6">
    <source>
        <dbReference type="Proteomes" id="UP000185829"/>
    </source>
</evidence>
<dbReference type="InterPro" id="IPR000524">
    <property type="entry name" value="Tscrpt_reg_HTH_GntR"/>
</dbReference>
<proteinExistence type="predicted"/>
<protein>
    <submittedName>
        <fullName evidence="5">DNA-binding transcriptional regulator, GntR family</fullName>
    </submittedName>
</protein>
<organism evidence="5 6">
    <name type="scientific">Peribacillus simplex</name>
    <dbReference type="NCBI Taxonomy" id="1478"/>
    <lineage>
        <taxon>Bacteria</taxon>
        <taxon>Bacillati</taxon>
        <taxon>Bacillota</taxon>
        <taxon>Bacilli</taxon>
        <taxon>Bacillales</taxon>
        <taxon>Bacillaceae</taxon>
        <taxon>Peribacillus</taxon>
    </lineage>
</organism>
<dbReference type="InterPro" id="IPR008920">
    <property type="entry name" value="TF_FadR/GntR_C"/>
</dbReference>
<dbReference type="PANTHER" id="PTHR43537">
    <property type="entry name" value="TRANSCRIPTIONAL REGULATOR, GNTR FAMILY"/>
    <property type="match status" value="1"/>
</dbReference>